<sequence length="205" mass="22100">MARTKSPTRRSDILLAARNAFNARGFAGARMADIAHEVGISKAALYHDFASKEALFEALTGELIDAMLPEAAPADFGEIPAPDLLRGLIAVMAQRLTSPEMAFVPRVIIGEGMNFPDLARSYHDRAIMRGLDTIERIIRHGIARGEFAVADPRQACRTVVGGVLFGAIWKVVFEPVGAEPLDPVTLAEVHADTVLNGLRVRSDGS</sequence>
<dbReference type="SUPFAM" id="SSF46689">
    <property type="entry name" value="Homeodomain-like"/>
    <property type="match status" value="1"/>
</dbReference>
<dbReference type="PRINTS" id="PR00455">
    <property type="entry name" value="HTHTETR"/>
</dbReference>
<dbReference type="InterPro" id="IPR050109">
    <property type="entry name" value="HTH-type_TetR-like_transc_reg"/>
</dbReference>
<evidence type="ECO:0000313" key="4">
    <source>
        <dbReference type="EMBL" id="MFC0588110.1"/>
    </source>
</evidence>
<dbReference type="Gene3D" id="1.10.357.10">
    <property type="entry name" value="Tetracycline Repressor, domain 2"/>
    <property type="match status" value="1"/>
</dbReference>
<evidence type="ECO:0000256" key="1">
    <source>
        <dbReference type="ARBA" id="ARBA00023125"/>
    </source>
</evidence>
<dbReference type="PANTHER" id="PTHR30055:SF223">
    <property type="entry name" value="HTH-TYPE TRANSCRIPTIONAL REGULATOR UIDR"/>
    <property type="match status" value="1"/>
</dbReference>
<evidence type="ECO:0000259" key="3">
    <source>
        <dbReference type="PROSITE" id="PS50977"/>
    </source>
</evidence>
<feature type="DNA-binding region" description="H-T-H motif" evidence="2">
    <location>
        <begin position="30"/>
        <end position="49"/>
    </location>
</feature>
<dbReference type="RefSeq" id="WP_379479620.1">
    <property type="nucleotide sequence ID" value="NZ_JBHLTL010000001.1"/>
</dbReference>
<comment type="caution">
    <text evidence="4">The sequence shown here is derived from an EMBL/GenBank/DDBJ whole genome shotgun (WGS) entry which is preliminary data.</text>
</comment>
<keyword evidence="5" id="KW-1185">Reference proteome</keyword>
<dbReference type="PROSITE" id="PS50977">
    <property type="entry name" value="HTH_TETR_2"/>
    <property type="match status" value="1"/>
</dbReference>
<dbReference type="InterPro" id="IPR009057">
    <property type="entry name" value="Homeodomain-like_sf"/>
</dbReference>
<organism evidence="4 5">
    <name type="scientific">Novosphingobium aquiterrae</name>
    <dbReference type="NCBI Taxonomy" id="624388"/>
    <lineage>
        <taxon>Bacteria</taxon>
        <taxon>Pseudomonadati</taxon>
        <taxon>Pseudomonadota</taxon>
        <taxon>Alphaproteobacteria</taxon>
        <taxon>Sphingomonadales</taxon>
        <taxon>Sphingomonadaceae</taxon>
        <taxon>Novosphingobium</taxon>
    </lineage>
</organism>
<dbReference type="SUPFAM" id="SSF48498">
    <property type="entry name" value="Tetracyclin repressor-like, C-terminal domain"/>
    <property type="match status" value="1"/>
</dbReference>
<dbReference type="InterPro" id="IPR001647">
    <property type="entry name" value="HTH_TetR"/>
</dbReference>
<keyword evidence="1 2" id="KW-0238">DNA-binding</keyword>
<accession>A0ABV6PE69</accession>
<dbReference type="InterPro" id="IPR036271">
    <property type="entry name" value="Tet_transcr_reg_TetR-rel_C_sf"/>
</dbReference>
<proteinExistence type="predicted"/>
<evidence type="ECO:0000313" key="5">
    <source>
        <dbReference type="Proteomes" id="UP001589943"/>
    </source>
</evidence>
<gene>
    <name evidence="4" type="ORF">ACFFF7_01650</name>
</gene>
<feature type="domain" description="HTH tetR-type" evidence="3">
    <location>
        <begin position="7"/>
        <end position="67"/>
    </location>
</feature>
<dbReference type="InterPro" id="IPR039536">
    <property type="entry name" value="TetR_C_Proteobacteria"/>
</dbReference>
<dbReference type="EMBL" id="JBHLTL010000001">
    <property type="protein sequence ID" value="MFC0588110.1"/>
    <property type="molecule type" value="Genomic_DNA"/>
</dbReference>
<reference evidence="4 5" key="1">
    <citation type="submission" date="2024-09" db="EMBL/GenBank/DDBJ databases">
        <authorList>
            <person name="Sun Q."/>
            <person name="Mori K."/>
        </authorList>
    </citation>
    <scope>NUCLEOTIDE SEQUENCE [LARGE SCALE GENOMIC DNA]</scope>
    <source>
        <strain evidence="4 5">NCAIM B.02537</strain>
    </source>
</reference>
<protein>
    <submittedName>
        <fullName evidence="4">TetR family transcriptional regulator</fullName>
    </submittedName>
</protein>
<evidence type="ECO:0000256" key="2">
    <source>
        <dbReference type="PROSITE-ProRule" id="PRU00335"/>
    </source>
</evidence>
<dbReference type="Pfam" id="PF14246">
    <property type="entry name" value="TetR_C_7"/>
    <property type="match status" value="1"/>
</dbReference>
<name>A0ABV6PE69_9SPHN</name>
<dbReference type="Pfam" id="PF00440">
    <property type="entry name" value="TetR_N"/>
    <property type="match status" value="1"/>
</dbReference>
<dbReference type="PANTHER" id="PTHR30055">
    <property type="entry name" value="HTH-TYPE TRANSCRIPTIONAL REGULATOR RUTR"/>
    <property type="match status" value="1"/>
</dbReference>
<dbReference type="Proteomes" id="UP001589943">
    <property type="component" value="Unassembled WGS sequence"/>
</dbReference>